<dbReference type="OrthoDB" id="2189889at2"/>
<dbReference type="Proteomes" id="UP000195141">
    <property type="component" value="Chromosome"/>
</dbReference>
<organism evidence="1">
    <name type="scientific">Candidatus Enterococcus clewellii</name>
    <dbReference type="NCBI Taxonomy" id="1834193"/>
    <lineage>
        <taxon>Bacteria</taxon>
        <taxon>Bacillati</taxon>
        <taxon>Bacillota</taxon>
        <taxon>Bacilli</taxon>
        <taxon>Lactobacillales</taxon>
        <taxon>Enterococcaceae</taxon>
        <taxon>Enterococcus</taxon>
    </lineage>
</organism>
<dbReference type="EMBL" id="CP147247">
    <property type="protein sequence ID" value="WYJ91162.1"/>
    <property type="molecule type" value="Genomic_DNA"/>
</dbReference>
<evidence type="ECO:0000313" key="3">
    <source>
        <dbReference type="Proteomes" id="UP000195141"/>
    </source>
</evidence>
<dbReference type="EMBL" id="NGMM01000002">
    <property type="protein sequence ID" value="OTP17555.1"/>
    <property type="molecule type" value="Genomic_DNA"/>
</dbReference>
<accession>A0A242K8Q8</accession>
<keyword evidence="3" id="KW-1185">Reference proteome</keyword>
<proteinExistence type="predicted"/>
<evidence type="ECO:0000313" key="2">
    <source>
        <dbReference type="EMBL" id="WYJ91162.1"/>
    </source>
</evidence>
<name>A0A242K8Q8_9ENTE</name>
<reference evidence="2" key="2">
    <citation type="submission" date="2017-05" db="EMBL/GenBank/DDBJ databases">
        <authorList>
            <consortium name="The Broad Institute Genomics Platform"/>
            <consortium name="The Broad Institute Genomic Center for Infectious Diseases"/>
            <person name="Earl A."/>
            <person name="Manson A."/>
            <person name="Schwartman J."/>
            <person name="Gilmore M."/>
            <person name="Abouelleil A."/>
            <person name="Cao P."/>
            <person name="Chapman S."/>
            <person name="Cusick C."/>
            <person name="Shea T."/>
            <person name="Young S."/>
            <person name="Neafsey D."/>
            <person name="Nusbaum C."/>
            <person name="Birren B."/>
        </authorList>
    </citation>
    <scope>NUCLEOTIDE SEQUENCE</scope>
    <source>
        <strain evidence="2">9E7_DIV0242</strain>
    </source>
</reference>
<sequence length="260" mass="29566">MAAKTWTTKEIQYIKKSALLAETNHVLNADQMAEKLARSIKSVESKIYKMQKDGDLPSIDRSKAFDAENRPFTPKEDKRLISMIKLGAGYEEIGEALGRNKSSVSGRLWRLRQNGKLKHYSKSTWSDKQVQLIIENIKFDENGFVSNYAELAQLTKKRHTQIQQKISKLRKDGLITVQADRTKTSVKSKQAMDQFNCARFGKRMEDKPVTEKVAETNVKVETQSKVVQMIMTVVVAGNEKTINYFSMEGELLAAKKEAIE</sequence>
<reference evidence="2" key="3">
    <citation type="submission" date="2024-03" db="EMBL/GenBank/DDBJ databases">
        <title>The Genome Sequence of Enterococcus sp. DIV0242b.</title>
        <authorList>
            <consortium name="The Broad Institute Genomics Platform"/>
            <consortium name="The Broad Institute Microbial Omics Core"/>
            <consortium name="The Broad Institute Genomic Center for Infectious Diseases"/>
            <person name="Earl A."/>
            <person name="Manson A."/>
            <person name="Gilmore M."/>
            <person name="Schwartman J."/>
            <person name="Shea T."/>
            <person name="Abouelleil A."/>
            <person name="Cao P."/>
            <person name="Chapman S."/>
            <person name="Cusick C."/>
            <person name="Young S."/>
            <person name="Neafsey D."/>
            <person name="Nusbaum C."/>
            <person name="Birren B."/>
        </authorList>
    </citation>
    <scope>NUCLEOTIDE SEQUENCE</scope>
    <source>
        <strain evidence="2">9E7_DIV0242</strain>
    </source>
</reference>
<dbReference type="AlphaFoldDB" id="A0A242K8Q8"/>
<gene>
    <name evidence="1" type="ORF">A5888_001693</name>
    <name evidence="2" type="ORF">A5888_002930</name>
</gene>
<evidence type="ECO:0000313" key="1">
    <source>
        <dbReference type="EMBL" id="OTP17555.1"/>
    </source>
</evidence>
<dbReference type="RefSeq" id="WP_086348754.1">
    <property type="nucleotide sequence ID" value="NZ_CP147247.1"/>
</dbReference>
<protein>
    <submittedName>
        <fullName evidence="1">Uncharacterized protein</fullName>
    </submittedName>
</protein>
<reference evidence="1" key="1">
    <citation type="submission" date="2017-05" db="EMBL/GenBank/DDBJ databases">
        <title>The Genome Sequence of Enterococcus sp. 9E7_DIV0242.</title>
        <authorList>
            <consortium name="The Broad Institute Genomics Platform"/>
            <consortium name="The Broad Institute Genomic Center for Infectious Diseases"/>
            <person name="Earl A."/>
            <person name="Manson A."/>
            <person name="Schwartman J."/>
            <person name="Gilmore M."/>
            <person name="Abouelleil A."/>
            <person name="Cao P."/>
            <person name="Chapman S."/>
            <person name="Cusick C."/>
            <person name="Shea T."/>
            <person name="Young S."/>
            <person name="Neafsey D."/>
            <person name="Nusbaum C."/>
            <person name="Birren B."/>
        </authorList>
    </citation>
    <scope>NUCLEOTIDE SEQUENCE [LARGE SCALE GENOMIC DNA]</scope>
    <source>
        <strain evidence="1">9E7_DIV0242</strain>
    </source>
</reference>